<dbReference type="InterPro" id="IPR058240">
    <property type="entry name" value="rSAM_sf"/>
</dbReference>
<dbReference type="GO" id="GO:0046872">
    <property type="term" value="F:metal ion binding"/>
    <property type="evidence" value="ECO:0007669"/>
    <property type="project" value="UniProtKB-KW"/>
</dbReference>
<evidence type="ECO:0000256" key="4">
    <source>
        <dbReference type="ARBA" id="ARBA00023004"/>
    </source>
</evidence>
<reference evidence="6" key="1">
    <citation type="submission" date="2019-08" db="EMBL/GenBank/DDBJ databases">
        <authorList>
            <person name="Kucharzyk K."/>
            <person name="Murdoch R.W."/>
            <person name="Higgins S."/>
            <person name="Loffler F."/>
        </authorList>
    </citation>
    <scope>NUCLEOTIDE SEQUENCE</scope>
</reference>
<dbReference type="InterPro" id="IPR051198">
    <property type="entry name" value="BchE-like"/>
</dbReference>
<dbReference type="EMBL" id="VSSQ01000749">
    <property type="protein sequence ID" value="MPM00750.1"/>
    <property type="molecule type" value="Genomic_DNA"/>
</dbReference>
<keyword evidence="3" id="KW-0479">Metal-binding</keyword>
<keyword evidence="2" id="KW-0949">S-adenosyl-L-methionine</keyword>
<evidence type="ECO:0000313" key="6">
    <source>
        <dbReference type="EMBL" id="MPM00750.1"/>
    </source>
</evidence>
<dbReference type="GO" id="GO:0051536">
    <property type="term" value="F:iron-sulfur cluster binding"/>
    <property type="evidence" value="ECO:0007669"/>
    <property type="project" value="UniProtKB-KW"/>
</dbReference>
<dbReference type="SFLD" id="SFLDS00029">
    <property type="entry name" value="Radical_SAM"/>
    <property type="match status" value="1"/>
</dbReference>
<comment type="caution">
    <text evidence="6">The sequence shown here is derived from an EMBL/GenBank/DDBJ whole genome shotgun (WGS) entry which is preliminary data.</text>
</comment>
<dbReference type="GO" id="GO:0003824">
    <property type="term" value="F:catalytic activity"/>
    <property type="evidence" value="ECO:0007669"/>
    <property type="project" value="InterPro"/>
</dbReference>
<sequence length="543" mass="62922">MKRILLVEPGYKNKYPPMGLMKISTYHKSLGDSVTFVKGIDRSLRLQVWDRIYITTLFTFDFEITINTINYYKFLVDTVTSLFIGGIMASLMPEKVAEATGIPLKNILVGLFTDTSKVGDKNDVCVDTLPLDYDILEQISYKYPAGDNYFAYTSRGCPNHCAFCAVPILEPNFTVTNNIVQQIEMIDAQFGPKRNLLMLDNNILNAPDLKKIVDALCQVGFGQGARYIDPGDYHVILMRYQRGDRAAFLDKRMKHYLDCFRKRILSQEALDRFLNIVISSEDAEDFAEYILENDYLLSPIIEKYRNKTSAARYIDFNQGIDGRRINDATMAQLARLAIRPLRIAFDDIKMSDIYKRAVRIAYNHGIREISNYILFNYLDSPDDLYHRLRINIELNQELGIQIFSFPMKYSPISYIDRSYIGEKWCTKYLLAISAILQVTKGVVAAGSKFFFRAFGRNIDEFHEILAMPRDLIMFRSYYENNGSTAKWRLLYYELNNDQRKRLLEIVSLPASELRQMQWPVDLVDIIPFYLIKYSIDKQREGST</sequence>
<dbReference type="PANTHER" id="PTHR43409">
    <property type="entry name" value="ANAEROBIC MAGNESIUM-PROTOPORPHYRIN IX MONOMETHYL ESTER CYCLASE-RELATED"/>
    <property type="match status" value="1"/>
</dbReference>
<comment type="cofactor">
    <cofactor evidence="1">
        <name>[4Fe-4S] cluster</name>
        <dbReference type="ChEBI" id="CHEBI:49883"/>
    </cofactor>
</comment>
<dbReference type="AlphaFoldDB" id="A0A644WAC7"/>
<organism evidence="6">
    <name type="scientific">bioreactor metagenome</name>
    <dbReference type="NCBI Taxonomy" id="1076179"/>
    <lineage>
        <taxon>unclassified sequences</taxon>
        <taxon>metagenomes</taxon>
        <taxon>ecological metagenomes</taxon>
    </lineage>
</organism>
<gene>
    <name evidence="6" type="ORF">SDC9_46980</name>
</gene>
<accession>A0A644WAC7</accession>
<evidence type="ECO:0008006" key="7">
    <source>
        <dbReference type="Google" id="ProtNLM"/>
    </source>
</evidence>
<name>A0A644WAC7_9ZZZZ</name>
<keyword evidence="4" id="KW-0408">Iron</keyword>
<dbReference type="SUPFAM" id="SSF102114">
    <property type="entry name" value="Radical SAM enzymes"/>
    <property type="match status" value="1"/>
</dbReference>
<protein>
    <recommendedName>
        <fullName evidence="7">Radical SAM core domain-containing protein</fullName>
    </recommendedName>
</protein>
<evidence type="ECO:0000256" key="1">
    <source>
        <dbReference type="ARBA" id="ARBA00001966"/>
    </source>
</evidence>
<evidence type="ECO:0000256" key="5">
    <source>
        <dbReference type="ARBA" id="ARBA00023014"/>
    </source>
</evidence>
<keyword evidence="5" id="KW-0411">Iron-sulfur</keyword>
<proteinExistence type="predicted"/>
<evidence type="ECO:0000256" key="3">
    <source>
        <dbReference type="ARBA" id="ARBA00022723"/>
    </source>
</evidence>
<evidence type="ECO:0000256" key="2">
    <source>
        <dbReference type="ARBA" id="ARBA00022691"/>
    </source>
</evidence>
<dbReference type="InterPro" id="IPR007197">
    <property type="entry name" value="rSAM"/>
</dbReference>